<feature type="region of interest" description="Disordered" evidence="1">
    <location>
        <begin position="132"/>
        <end position="151"/>
    </location>
</feature>
<reference evidence="3" key="1">
    <citation type="submission" date="2023-08" db="EMBL/GenBank/DDBJ databases">
        <authorList>
            <person name="Alioto T."/>
            <person name="Alioto T."/>
            <person name="Gomez Garrido J."/>
        </authorList>
    </citation>
    <scope>NUCLEOTIDE SEQUENCE</scope>
</reference>
<dbReference type="EMBL" id="OX597821">
    <property type="protein sequence ID" value="CAI9727046.1"/>
    <property type="molecule type" value="Genomic_DNA"/>
</dbReference>
<keyword evidence="2" id="KW-0472">Membrane</keyword>
<name>A0AA36B4J7_OCTVU</name>
<proteinExistence type="predicted"/>
<evidence type="ECO:0000256" key="2">
    <source>
        <dbReference type="SAM" id="Phobius"/>
    </source>
</evidence>
<evidence type="ECO:0000256" key="1">
    <source>
        <dbReference type="SAM" id="MobiDB-lite"/>
    </source>
</evidence>
<dbReference type="AlphaFoldDB" id="A0AA36B4J7"/>
<evidence type="ECO:0000313" key="3">
    <source>
        <dbReference type="EMBL" id="CAI9727046.1"/>
    </source>
</evidence>
<keyword evidence="4" id="KW-1185">Reference proteome</keyword>
<feature type="transmembrane region" description="Helical" evidence="2">
    <location>
        <begin position="65"/>
        <end position="87"/>
    </location>
</feature>
<keyword evidence="2" id="KW-1133">Transmembrane helix</keyword>
<sequence length="151" mass="16015">MENEHHKIPWDFNIQCGQVIEVRRLDIVLIFKDEKEAKNHLVGVVVVVIVVIIIINTIGSSVVVVVAAVVVAAVVAVLAAVGATAVVGGGGLVVAQCEGNVEVQEAQPAIFGWKFNVELNIQGQAVKDAVDPDRRVPGFSEDEGITDRSAV</sequence>
<protein>
    <submittedName>
        <fullName evidence="3">Uncharacterized protein</fullName>
    </submittedName>
</protein>
<accession>A0AA36B4J7</accession>
<gene>
    <name evidence="3" type="ORF">OCTVUL_1B015181</name>
</gene>
<organism evidence="3 4">
    <name type="scientific">Octopus vulgaris</name>
    <name type="common">Common octopus</name>
    <dbReference type="NCBI Taxonomy" id="6645"/>
    <lineage>
        <taxon>Eukaryota</taxon>
        <taxon>Metazoa</taxon>
        <taxon>Spiralia</taxon>
        <taxon>Lophotrochozoa</taxon>
        <taxon>Mollusca</taxon>
        <taxon>Cephalopoda</taxon>
        <taxon>Coleoidea</taxon>
        <taxon>Octopodiformes</taxon>
        <taxon>Octopoda</taxon>
        <taxon>Incirrata</taxon>
        <taxon>Octopodidae</taxon>
        <taxon>Octopus</taxon>
    </lineage>
</organism>
<feature type="transmembrane region" description="Helical" evidence="2">
    <location>
        <begin position="41"/>
        <end position="59"/>
    </location>
</feature>
<dbReference type="Proteomes" id="UP001162480">
    <property type="component" value="Chromosome 8"/>
</dbReference>
<keyword evidence="2" id="KW-0812">Transmembrane</keyword>
<evidence type="ECO:0000313" key="4">
    <source>
        <dbReference type="Proteomes" id="UP001162480"/>
    </source>
</evidence>